<gene>
    <name evidence="1" type="ORF">GOB93_11385</name>
</gene>
<evidence type="ECO:0000313" key="2">
    <source>
        <dbReference type="Proteomes" id="UP000635278"/>
    </source>
</evidence>
<comment type="caution">
    <text evidence="1">The sequence shown here is derived from an EMBL/GenBank/DDBJ whole genome shotgun (WGS) entry which is preliminary data.</text>
</comment>
<proteinExistence type="predicted"/>
<dbReference type="EMBL" id="WOTB01000014">
    <property type="protein sequence ID" value="NHN85240.1"/>
    <property type="molecule type" value="Genomic_DNA"/>
</dbReference>
<protein>
    <submittedName>
        <fullName evidence="1">Uncharacterized protein</fullName>
    </submittedName>
</protein>
<dbReference type="RefSeq" id="WP_173583635.1">
    <property type="nucleotide sequence ID" value="NZ_WOTB01000014.1"/>
</dbReference>
<accession>A0ABX0JRR8</accession>
<organism evidence="1 2">
    <name type="scientific">Acetobacter musti</name>
    <dbReference type="NCBI Taxonomy" id="864732"/>
    <lineage>
        <taxon>Bacteria</taxon>
        <taxon>Pseudomonadati</taxon>
        <taxon>Pseudomonadota</taxon>
        <taxon>Alphaproteobacteria</taxon>
        <taxon>Acetobacterales</taxon>
        <taxon>Acetobacteraceae</taxon>
        <taxon>Acetobacter</taxon>
    </lineage>
</organism>
<sequence length="75" mass="8033">MGHNYAKPATAEQRLGRVLSRIPPDWAVSVEREPMSGKWRATAHAPGEAGQWAGDASGLVEALEAAWRLNRAPAG</sequence>
<name>A0ABX0JRR8_9PROT</name>
<keyword evidence="2" id="KW-1185">Reference proteome</keyword>
<evidence type="ECO:0000313" key="1">
    <source>
        <dbReference type="EMBL" id="NHN85240.1"/>
    </source>
</evidence>
<dbReference type="Proteomes" id="UP000635278">
    <property type="component" value="Unassembled WGS sequence"/>
</dbReference>
<reference evidence="1 2" key="1">
    <citation type="journal article" date="2020" name="Int. J. Syst. Evol. Microbiol.">
        <title>Novel acetic acid bacteria from cider fermentations: Acetobacter conturbans sp. nov. and Acetobacter fallax sp. nov.</title>
        <authorList>
            <person name="Sombolestani A.S."/>
            <person name="Cleenwerck I."/>
            <person name="Cnockaert M."/>
            <person name="Borremans W."/>
            <person name="Wieme A.D."/>
            <person name="De Vuyst L."/>
            <person name="Vandamme P."/>
        </authorList>
    </citation>
    <scope>NUCLEOTIDE SEQUENCE [LARGE SCALE GENOMIC DNA]</scope>
    <source>
        <strain evidence="1 2">LMG 30640</strain>
    </source>
</reference>